<sequence length="521" mass="60487">QAIGDNEEKKIGKLGIQTGGMTGFVIDNSKASLVIMDSNNEKEEEEEINWHNVQIGDEFVQICREGMDSLSNAMQYIVFGQFVDFSIESKGTNANGWNIYDILRNDDTNKKKELTSLFEVNLANWKQNIRETKKGSNGMSEIIRKGCDCIRSLTIKLAMPNYKMSAYPSFSNLFHLELNGLIFSQNAYWINSTKMPCLRYVSVVDIIFNDANTNALELEYAFDHLETSIIDESNVEHKHEINSMEIDHKFTDGNEEIRFINFIFNACPNLLAFFCQFTTSNRHIGCEGALHIPSHLEWLSVRNLPNNKLVDLSQCKKLSGVNFYSYVHSIHIYTYICLCNNHKQIKTLCVEPSSVRWPNQKSQAIGCLAIEKSHQYANNETFGLWTAFVSSRENWHSQLYLPENQNILYDFSPEQSLIPSTSTSEYVINERPGLHIDEAITLWFSDTYTSQEQMQKEIIFWKTVNETNLKEYQNWFEIGQGMWIRHFVLLSIIQIQHFIKMINFLISCYFFFWKEKPIFID</sequence>
<gene>
    <name evidence="2" type="ORF">RFI_31303</name>
</gene>
<comment type="caution">
    <text evidence="2">The sequence shown here is derived from an EMBL/GenBank/DDBJ whole genome shotgun (WGS) entry which is preliminary data.</text>
</comment>
<keyword evidence="1" id="KW-1133">Transmembrane helix</keyword>
<organism evidence="2 3">
    <name type="scientific">Reticulomyxa filosa</name>
    <dbReference type="NCBI Taxonomy" id="46433"/>
    <lineage>
        <taxon>Eukaryota</taxon>
        <taxon>Sar</taxon>
        <taxon>Rhizaria</taxon>
        <taxon>Retaria</taxon>
        <taxon>Foraminifera</taxon>
        <taxon>Monothalamids</taxon>
        <taxon>Reticulomyxidae</taxon>
        <taxon>Reticulomyxa</taxon>
    </lineage>
</organism>
<keyword evidence="1" id="KW-0472">Membrane</keyword>
<proteinExistence type="predicted"/>
<evidence type="ECO:0000256" key="1">
    <source>
        <dbReference type="SAM" id="Phobius"/>
    </source>
</evidence>
<protein>
    <submittedName>
        <fullName evidence="2">Uncharacterized protein</fullName>
    </submittedName>
</protein>
<keyword evidence="3" id="KW-1185">Reference proteome</keyword>
<dbReference type="Proteomes" id="UP000023152">
    <property type="component" value="Unassembled WGS sequence"/>
</dbReference>
<name>X6LVX7_RETFI</name>
<dbReference type="AlphaFoldDB" id="X6LVX7"/>
<feature type="non-terminal residue" evidence="2">
    <location>
        <position position="1"/>
    </location>
</feature>
<evidence type="ECO:0000313" key="2">
    <source>
        <dbReference type="EMBL" id="ETO06093.1"/>
    </source>
</evidence>
<accession>X6LVX7</accession>
<reference evidence="2 3" key="1">
    <citation type="journal article" date="2013" name="Curr. Biol.">
        <title>The Genome of the Foraminiferan Reticulomyxa filosa.</title>
        <authorList>
            <person name="Glockner G."/>
            <person name="Hulsmann N."/>
            <person name="Schleicher M."/>
            <person name="Noegel A.A."/>
            <person name="Eichinger L."/>
            <person name="Gallinger C."/>
            <person name="Pawlowski J."/>
            <person name="Sierra R."/>
            <person name="Euteneuer U."/>
            <person name="Pillet L."/>
            <person name="Moustafa A."/>
            <person name="Platzer M."/>
            <person name="Groth M."/>
            <person name="Szafranski K."/>
            <person name="Schliwa M."/>
        </authorList>
    </citation>
    <scope>NUCLEOTIDE SEQUENCE [LARGE SCALE GENOMIC DNA]</scope>
</reference>
<evidence type="ECO:0000313" key="3">
    <source>
        <dbReference type="Proteomes" id="UP000023152"/>
    </source>
</evidence>
<keyword evidence="1" id="KW-0812">Transmembrane</keyword>
<dbReference type="EMBL" id="ASPP01027500">
    <property type="protein sequence ID" value="ETO06093.1"/>
    <property type="molecule type" value="Genomic_DNA"/>
</dbReference>
<feature type="transmembrane region" description="Helical" evidence="1">
    <location>
        <begin position="487"/>
        <end position="512"/>
    </location>
</feature>